<dbReference type="EMBL" id="BARW01025191">
    <property type="protein sequence ID" value="GAJ05883.1"/>
    <property type="molecule type" value="Genomic_DNA"/>
</dbReference>
<dbReference type="InterPro" id="IPR008323">
    <property type="entry name" value="UCP033563"/>
</dbReference>
<protein>
    <submittedName>
        <fullName evidence="1">Uncharacterized protein</fullName>
    </submittedName>
</protein>
<proteinExistence type="predicted"/>
<name>X1TKM6_9ZZZZ</name>
<organism evidence="1">
    <name type="scientific">marine sediment metagenome</name>
    <dbReference type="NCBI Taxonomy" id="412755"/>
    <lineage>
        <taxon>unclassified sequences</taxon>
        <taxon>metagenomes</taxon>
        <taxon>ecological metagenomes</taxon>
    </lineage>
</organism>
<gene>
    <name evidence="1" type="ORF">S12H4_41348</name>
</gene>
<evidence type="ECO:0000313" key="1">
    <source>
        <dbReference type="EMBL" id="GAJ05883.1"/>
    </source>
</evidence>
<dbReference type="Pfam" id="PF06245">
    <property type="entry name" value="DUF1015"/>
    <property type="match status" value="1"/>
</dbReference>
<accession>X1TKM6</accession>
<dbReference type="PANTHER" id="PTHR36454">
    <property type="entry name" value="LMO2823 PROTEIN"/>
    <property type="match status" value="1"/>
</dbReference>
<reference evidence="1" key="1">
    <citation type="journal article" date="2014" name="Front. Microbiol.">
        <title>High frequency of phylogenetically diverse reductive dehalogenase-homologous genes in deep subseafloor sedimentary metagenomes.</title>
        <authorList>
            <person name="Kawai M."/>
            <person name="Futagami T."/>
            <person name="Toyoda A."/>
            <person name="Takaki Y."/>
            <person name="Nishi S."/>
            <person name="Hori S."/>
            <person name="Arai W."/>
            <person name="Tsubouchi T."/>
            <person name="Morono Y."/>
            <person name="Uchiyama I."/>
            <person name="Ito T."/>
            <person name="Fujiyama A."/>
            <person name="Inagaki F."/>
            <person name="Takami H."/>
        </authorList>
    </citation>
    <scope>NUCLEOTIDE SEQUENCE</scope>
    <source>
        <strain evidence="1">Expedition CK06-06</strain>
    </source>
</reference>
<dbReference type="PANTHER" id="PTHR36454:SF1">
    <property type="entry name" value="DUF1015 DOMAIN-CONTAINING PROTEIN"/>
    <property type="match status" value="1"/>
</dbReference>
<sequence length="127" mass="14803">MITLVNIEDPGLIILPTHRLIKDMSDFNLTTFLEKTEKYFEIKKTDRDNIVKDLAEQKSRVFGFYSSQTAYILKLKSMADMKKILPDRSKDYRDLDVAILHTLLIEDILGIKPENIEGHVRYERSAN</sequence>
<comment type="caution">
    <text evidence="1">The sequence shown here is derived from an EMBL/GenBank/DDBJ whole genome shotgun (WGS) entry which is preliminary data.</text>
</comment>
<feature type="non-terminal residue" evidence="1">
    <location>
        <position position="127"/>
    </location>
</feature>
<dbReference type="AlphaFoldDB" id="X1TKM6"/>